<accession>A0A2P5Z1H7</accession>
<dbReference type="InterPro" id="IPR051918">
    <property type="entry name" value="STPP_CPPED1"/>
</dbReference>
<dbReference type="Pfam" id="PF16370">
    <property type="entry name" value="MetallophosC"/>
    <property type="match status" value="1"/>
</dbReference>
<evidence type="ECO:0000313" key="5">
    <source>
        <dbReference type="EMBL" id="PPU81306.1"/>
    </source>
</evidence>
<name>A0A2P5Z1H7_9XANT</name>
<dbReference type="InterPro" id="IPR004843">
    <property type="entry name" value="Calcineurin-like_PHP"/>
</dbReference>
<organism evidence="5 6">
    <name type="scientific">Xanthomonas sacchari</name>
    <dbReference type="NCBI Taxonomy" id="56458"/>
    <lineage>
        <taxon>Bacteria</taxon>
        <taxon>Pseudomonadati</taxon>
        <taxon>Pseudomonadota</taxon>
        <taxon>Gammaproteobacteria</taxon>
        <taxon>Lysobacterales</taxon>
        <taxon>Lysobacteraceae</taxon>
        <taxon>Xanthomonas</taxon>
    </lineage>
</organism>
<keyword evidence="1" id="KW-0732">Signal</keyword>
<dbReference type="InterPro" id="IPR032285">
    <property type="entry name" value="Metallophos_N"/>
</dbReference>
<evidence type="ECO:0000256" key="1">
    <source>
        <dbReference type="SAM" id="SignalP"/>
    </source>
</evidence>
<dbReference type="Gene3D" id="3.60.21.10">
    <property type="match status" value="1"/>
</dbReference>
<feature type="signal peptide" evidence="1">
    <location>
        <begin position="1"/>
        <end position="22"/>
    </location>
</feature>
<dbReference type="GO" id="GO:0016787">
    <property type="term" value="F:hydrolase activity"/>
    <property type="evidence" value="ECO:0007669"/>
    <property type="project" value="InterPro"/>
</dbReference>
<feature type="domain" description="Calcineurin-like phosphoesterase C-terminal" evidence="3">
    <location>
        <begin position="349"/>
        <end position="513"/>
    </location>
</feature>
<dbReference type="AlphaFoldDB" id="A0A2P5Z1H7"/>
<evidence type="ECO:0000259" key="3">
    <source>
        <dbReference type="Pfam" id="PF16370"/>
    </source>
</evidence>
<gene>
    <name evidence="5" type="ORF">XsacCFBP4641_15615</name>
</gene>
<feature type="domain" description="Calcineurin-like phosphoesterase N-terminal" evidence="4">
    <location>
        <begin position="45"/>
        <end position="103"/>
    </location>
</feature>
<dbReference type="PANTHER" id="PTHR43143:SF6">
    <property type="entry name" value="BLL3016 PROTEIN"/>
    <property type="match status" value="1"/>
</dbReference>
<feature type="domain" description="Calcineurin-like phosphoesterase" evidence="2">
    <location>
        <begin position="178"/>
        <end position="329"/>
    </location>
</feature>
<dbReference type="Gene3D" id="2.60.40.10">
    <property type="entry name" value="Immunoglobulins"/>
    <property type="match status" value="1"/>
</dbReference>
<feature type="chain" id="PRO_5015154502" evidence="1">
    <location>
        <begin position="23"/>
        <end position="530"/>
    </location>
</feature>
<reference evidence="5 6" key="1">
    <citation type="submission" date="2016-08" db="EMBL/GenBank/DDBJ databases">
        <authorList>
            <person name="Seilhamer J.J."/>
        </authorList>
    </citation>
    <scope>NUCLEOTIDE SEQUENCE [LARGE SCALE GENOMIC DNA]</scope>
    <source>
        <strain evidence="5 6">CFBP4641</strain>
    </source>
</reference>
<dbReference type="OrthoDB" id="9784378at2"/>
<dbReference type="STRING" id="56458.SB85_01275"/>
<evidence type="ECO:0000313" key="6">
    <source>
        <dbReference type="Proteomes" id="UP000247346"/>
    </source>
</evidence>
<dbReference type="SUPFAM" id="SSF56300">
    <property type="entry name" value="Metallo-dependent phosphatases"/>
    <property type="match status" value="1"/>
</dbReference>
<dbReference type="Proteomes" id="UP000247346">
    <property type="component" value="Unassembled WGS sequence"/>
</dbReference>
<proteinExistence type="predicted"/>
<sequence length="530" mass="57666">MTMLLRAVVLTCLLTAALPVLAQPATISGSVYQERDGHAGRGDGEPGIAGVQVSDGVHIVRTDAQGRYSLQVEPGRTVFVIKPDGYTFASAGNGLPAYWRHYAPAGSPKLKYPGIAPTTGATEHWDFALRAQPKADSTEVLVFADSQTASMTDVGYYARAIVAPLVGKTQARLGTTLGDLVSDDLSLFPALNAETVKLGVPWFHVPGNHDLNFDAADDLGSLASWRAIYGPDTYAVEDGGASFVFLDDVIYQPQRQPDYIGGLREDQFAFLQTYLASVPKDRLLVLGMHIHLFDAVPGKESFRHADRARLFALLKDFPHVLVLTAHSHTQRHMYYTAADGWQGASPLHEYNVGAACGAYWSGVKGADGVPVTTMSDGTPNGYAVLTVKRGGDYALAYHAARAAGDPQLQLHAPKVLRRGAYPAWGVYANVFMGEDDTRVEYRLDGGPWKPMRHVRQPDPDLLAENARDDAADALRGYDRSPEATPSEHLWRGVLPTDLSVGAHRIEVRAFDRWRGEQRASTSYRLQDASP</sequence>
<dbReference type="Pfam" id="PF16371">
    <property type="entry name" value="MetallophosN"/>
    <property type="match status" value="1"/>
</dbReference>
<dbReference type="PANTHER" id="PTHR43143">
    <property type="entry name" value="METALLOPHOSPHOESTERASE, CALCINEURIN SUPERFAMILY"/>
    <property type="match status" value="1"/>
</dbReference>
<dbReference type="InterPro" id="IPR013783">
    <property type="entry name" value="Ig-like_fold"/>
</dbReference>
<dbReference type="Pfam" id="PF00149">
    <property type="entry name" value="Metallophos"/>
    <property type="match status" value="1"/>
</dbReference>
<dbReference type="EMBL" id="MDEK01000014">
    <property type="protein sequence ID" value="PPU81306.1"/>
    <property type="molecule type" value="Genomic_DNA"/>
</dbReference>
<evidence type="ECO:0000259" key="4">
    <source>
        <dbReference type="Pfam" id="PF16371"/>
    </source>
</evidence>
<dbReference type="InterPro" id="IPR029052">
    <property type="entry name" value="Metallo-depent_PP-like"/>
</dbReference>
<comment type="caution">
    <text evidence="5">The sequence shown here is derived from an EMBL/GenBank/DDBJ whole genome shotgun (WGS) entry which is preliminary data.</text>
</comment>
<evidence type="ECO:0000259" key="2">
    <source>
        <dbReference type="Pfam" id="PF00149"/>
    </source>
</evidence>
<protein>
    <submittedName>
        <fullName evidence="5">Calcineurin phosphoesterase</fullName>
    </submittedName>
</protein>
<dbReference type="InterPro" id="IPR032288">
    <property type="entry name" value="Metallophos_C"/>
</dbReference>